<comment type="caution">
    <text evidence="1">The sequence shown here is derived from an EMBL/GenBank/DDBJ whole genome shotgun (WGS) entry which is preliminary data.</text>
</comment>
<protein>
    <submittedName>
        <fullName evidence="1">Uncharacterized protein</fullName>
    </submittedName>
</protein>
<accession>A0A139X351</accession>
<sequence>MVRKKGIKALTEILDIEGVKVISHRLHAGIGLILQTESISDYSICLRCGTVSHRLHQNHRYIVKDLPFGEKPVFLEINFYTIQM</sequence>
<keyword evidence="2" id="KW-1185">Reference proteome</keyword>
<dbReference type="Proteomes" id="UP000076925">
    <property type="component" value="Unassembled WGS sequence"/>
</dbReference>
<proteinExistence type="predicted"/>
<name>A0A139X351_9CYAN</name>
<dbReference type="EMBL" id="ANNX02000036">
    <property type="protein sequence ID" value="KYC39141.1"/>
    <property type="molecule type" value="Genomic_DNA"/>
</dbReference>
<gene>
    <name evidence="1" type="ORF">WA1_34820</name>
</gene>
<evidence type="ECO:0000313" key="2">
    <source>
        <dbReference type="Proteomes" id="UP000076925"/>
    </source>
</evidence>
<reference evidence="1 2" key="1">
    <citation type="journal article" date="2013" name="Genome Biol. Evol.">
        <title>Genomes of Stigonematalean cyanobacteria (subsection V) and the evolution of oxygenic photosynthesis from prokaryotes to plastids.</title>
        <authorList>
            <person name="Dagan T."/>
            <person name="Roettger M."/>
            <person name="Stucken K."/>
            <person name="Landan G."/>
            <person name="Koch R."/>
            <person name="Major P."/>
            <person name="Gould S.B."/>
            <person name="Goremykin V.V."/>
            <person name="Rippka R."/>
            <person name="Tandeau de Marsac N."/>
            <person name="Gugger M."/>
            <person name="Lockhart P.J."/>
            <person name="Allen J.F."/>
            <person name="Brune I."/>
            <person name="Maus I."/>
            <person name="Puhler A."/>
            <person name="Martin W.F."/>
        </authorList>
    </citation>
    <scope>NUCLEOTIDE SEQUENCE [LARGE SCALE GENOMIC DNA]</scope>
    <source>
        <strain evidence="1 2">PCC 7110</strain>
    </source>
</reference>
<dbReference type="AlphaFoldDB" id="A0A139X351"/>
<organism evidence="1 2">
    <name type="scientific">Scytonema hofmannii PCC 7110</name>
    <dbReference type="NCBI Taxonomy" id="128403"/>
    <lineage>
        <taxon>Bacteria</taxon>
        <taxon>Bacillati</taxon>
        <taxon>Cyanobacteriota</taxon>
        <taxon>Cyanophyceae</taxon>
        <taxon>Nostocales</taxon>
        <taxon>Scytonemataceae</taxon>
        <taxon>Scytonema</taxon>
    </lineage>
</organism>
<evidence type="ECO:0000313" key="1">
    <source>
        <dbReference type="EMBL" id="KYC39141.1"/>
    </source>
</evidence>